<comment type="caution">
    <text evidence="2">The sequence shown here is derived from an EMBL/GenBank/DDBJ whole genome shotgun (WGS) entry which is preliminary data.</text>
</comment>
<proteinExistence type="predicted"/>
<keyword evidence="1" id="KW-0812">Transmembrane</keyword>
<dbReference type="EMBL" id="BTRK01000004">
    <property type="protein sequence ID" value="GMR49503.1"/>
    <property type="molecule type" value="Genomic_DNA"/>
</dbReference>
<dbReference type="PANTHER" id="PTHR45830:SF15">
    <property type="entry name" value="SERPENTINE RECEPTOR, CLASS I"/>
    <property type="match status" value="1"/>
</dbReference>
<gene>
    <name evidence="2" type="ORF">PMAYCL1PPCAC_19698</name>
</gene>
<keyword evidence="3" id="KW-1185">Reference proteome</keyword>
<dbReference type="AlphaFoldDB" id="A0AAN5CRN7"/>
<keyword evidence="1" id="KW-1133">Transmembrane helix</keyword>
<feature type="non-terminal residue" evidence="2">
    <location>
        <position position="1"/>
    </location>
</feature>
<feature type="transmembrane region" description="Helical" evidence="1">
    <location>
        <begin position="41"/>
        <end position="60"/>
    </location>
</feature>
<sequence length="93" mass="10877">QTICVSALSGICSWFNCCLFHRHQMIMPYDHALKLSSRKSLVVYFIMNAVMFINPLVFLFTSKNDIELQRPIIKNVPNQLLFQSTMLWILEKP</sequence>
<keyword evidence="1" id="KW-0472">Membrane</keyword>
<evidence type="ECO:0000313" key="3">
    <source>
        <dbReference type="Proteomes" id="UP001328107"/>
    </source>
</evidence>
<evidence type="ECO:0008006" key="4">
    <source>
        <dbReference type="Google" id="ProtNLM"/>
    </source>
</evidence>
<evidence type="ECO:0000256" key="1">
    <source>
        <dbReference type="SAM" id="Phobius"/>
    </source>
</evidence>
<reference evidence="3" key="1">
    <citation type="submission" date="2022-10" db="EMBL/GenBank/DDBJ databases">
        <title>Genome assembly of Pristionchus species.</title>
        <authorList>
            <person name="Yoshida K."/>
            <person name="Sommer R.J."/>
        </authorList>
    </citation>
    <scope>NUCLEOTIDE SEQUENCE [LARGE SCALE GENOMIC DNA]</scope>
    <source>
        <strain evidence="3">RS5460</strain>
    </source>
</reference>
<accession>A0AAN5CRN7</accession>
<evidence type="ECO:0000313" key="2">
    <source>
        <dbReference type="EMBL" id="GMR49503.1"/>
    </source>
</evidence>
<protein>
    <recommendedName>
        <fullName evidence="4">G protein-coupled receptor</fullName>
    </recommendedName>
</protein>
<name>A0AAN5CRN7_9BILA</name>
<dbReference type="Proteomes" id="UP001328107">
    <property type="component" value="Unassembled WGS sequence"/>
</dbReference>
<organism evidence="2 3">
    <name type="scientific">Pristionchus mayeri</name>
    <dbReference type="NCBI Taxonomy" id="1317129"/>
    <lineage>
        <taxon>Eukaryota</taxon>
        <taxon>Metazoa</taxon>
        <taxon>Ecdysozoa</taxon>
        <taxon>Nematoda</taxon>
        <taxon>Chromadorea</taxon>
        <taxon>Rhabditida</taxon>
        <taxon>Rhabditina</taxon>
        <taxon>Diplogasteromorpha</taxon>
        <taxon>Diplogasteroidea</taxon>
        <taxon>Neodiplogasteridae</taxon>
        <taxon>Pristionchus</taxon>
    </lineage>
</organism>
<dbReference type="PANTHER" id="PTHR45830">
    <property type="entry name" value="SERPENTINE RECEPTOR, CLASS I"/>
    <property type="match status" value="1"/>
</dbReference>